<feature type="region of interest" description="Disordered" evidence="1">
    <location>
        <begin position="1"/>
        <end position="66"/>
    </location>
</feature>
<evidence type="ECO:0000313" key="3">
    <source>
        <dbReference type="Proteomes" id="UP000194236"/>
    </source>
</evidence>
<evidence type="ECO:0000256" key="1">
    <source>
        <dbReference type="SAM" id="MobiDB-lite"/>
    </source>
</evidence>
<dbReference type="Proteomes" id="UP000194236">
    <property type="component" value="Unassembled WGS sequence"/>
</dbReference>
<evidence type="ECO:0000313" key="2">
    <source>
        <dbReference type="EMBL" id="OTF78796.1"/>
    </source>
</evidence>
<dbReference type="GO" id="GO:0070971">
    <property type="term" value="C:endoplasmic reticulum exit site"/>
    <property type="evidence" value="ECO:0007669"/>
    <property type="project" value="TreeGrafter"/>
</dbReference>
<dbReference type="PANTHER" id="PTHR13402">
    <property type="entry name" value="RGPR-RELATED"/>
    <property type="match status" value="1"/>
</dbReference>
<keyword evidence="3" id="KW-1185">Reference proteome</keyword>
<dbReference type="EMBL" id="MUJZ01026197">
    <property type="protein sequence ID" value="OTF78796.1"/>
    <property type="molecule type" value="Genomic_DNA"/>
</dbReference>
<accession>A0A1Y3BGR6</accession>
<dbReference type="GO" id="GO:0012507">
    <property type="term" value="C:ER to Golgi transport vesicle membrane"/>
    <property type="evidence" value="ECO:0007669"/>
    <property type="project" value="TreeGrafter"/>
</dbReference>
<dbReference type="GO" id="GO:0007030">
    <property type="term" value="P:Golgi organization"/>
    <property type="evidence" value="ECO:0007669"/>
    <property type="project" value="TreeGrafter"/>
</dbReference>
<dbReference type="AlphaFoldDB" id="A0A1Y3BGR6"/>
<name>A0A1Y3BGR6_EURMA</name>
<dbReference type="GO" id="GO:0070973">
    <property type="term" value="P:protein localization to endoplasmic reticulum exit site"/>
    <property type="evidence" value="ECO:0007669"/>
    <property type="project" value="TreeGrafter"/>
</dbReference>
<proteinExistence type="predicted"/>
<comment type="caution">
    <text evidence="2">The sequence shown here is derived from an EMBL/GenBank/DDBJ whole genome shotgun (WGS) entry which is preliminary data.</text>
</comment>
<protein>
    <submittedName>
        <fullName evidence="2">Uncharacterized protein</fullName>
    </submittedName>
</protein>
<feature type="compositionally biased region" description="Basic and acidic residues" evidence="1">
    <location>
        <begin position="16"/>
        <end position="25"/>
    </location>
</feature>
<reference evidence="2 3" key="1">
    <citation type="submission" date="2017-03" db="EMBL/GenBank/DDBJ databases">
        <title>Genome Survey of Euroglyphus maynei.</title>
        <authorList>
            <person name="Arlian L.G."/>
            <person name="Morgan M.S."/>
            <person name="Rider S.D."/>
        </authorList>
    </citation>
    <scope>NUCLEOTIDE SEQUENCE [LARGE SCALE GENOMIC DNA]</scope>
    <source>
        <strain evidence="2">Arlian Lab</strain>
        <tissue evidence="2">Whole body</tissue>
    </source>
</reference>
<sequence length="105" mass="11155">MILPDDKDPQIIFDPVSKKWIDKSANDQGGIGAGMPPPPPKIPSPSSQSNTNLNSSDTPPMMMNGVIGSNPFGAAIPSLSTGTTNAFRGGDLRRKRYVDVFNPSK</sequence>
<dbReference type="OrthoDB" id="8918678at2759"/>
<gene>
    <name evidence="2" type="ORF">BLA29_012243</name>
</gene>
<organism evidence="2 3">
    <name type="scientific">Euroglyphus maynei</name>
    <name type="common">Mayne's house dust mite</name>
    <dbReference type="NCBI Taxonomy" id="6958"/>
    <lineage>
        <taxon>Eukaryota</taxon>
        <taxon>Metazoa</taxon>
        <taxon>Ecdysozoa</taxon>
        <taxon>Arthropoda</taxon>
        <taxon>Chelicerata</taxon>
        <taxon>Arachnida</taxon>
        <taxon>Acari</taxon>
        <taxon>Acariformes</taxon>
        <taxon>Sarcoptiformes</taxon>
        <taxon>Astigmata</taxon>
        <taxon>Psoroptidia</taxon>
        <taxon>Analgoidea</taxon>
        <taxon>Pyroglyphidae</taxon>
        <taxon>Pyroglyphinae</taxon>
        <taxon>Euroglyphus</taxon>
    </lineage>
</organism>
<dbReference type="PANTHER" id="PTHR13402:SF6">
    <property type="entry name" value="SECRETORY 16, ISOFORM I"/>
    <property type="match status" value="1"/>
</dbReference>